<evidence type="ECO:0000256" key="4">
    <source>
        <dbReference type="SAM" id="Phobius"/>
    </source>
</evidence>
<dbReference type="Pfam" id="PF03022">
    <property type="entry name" value="MRJP"/>
    <property type="match status" value="1"/>
</dbReference>
<name>A0A8S3ZE18_9EUPU</name>
<keyword evidence="3" id="KW-0964">Secreted</keyword>
<dbReference type="PANTHER" id="PTHR10009:SF18">
    <property type="entry name" value="PROTEIN YELLOW-LIKE PROTEIN"/>
    <property type="match status" value="1"/>
</dbReference>
<comment type="similarity">
    <text evidence="2">Belongs to the major royal jelly protein family.</text>
</comment>
<dbReference type="AlphaFoldDB" id="A0A8S3ZE18"/>
<keyword evidence="4" id="KW-1133">Transmembrane helix</keyword>
<accession>A0A8S3ZE18</accession>
<organism evidence="6 7">
    <name type="scientific">Candidula unifasciata</name>
    <dbReference type="NCBI Taxonomy" id="100452"/>
    <lineage>
        <taxon>Eukaryota</taxon>
        <taxon>Metazoa</taxon>
        <taxon>Spiralia</taxon>
        <taxon>Lophotrochozoa</taxon>
        <taxon>Mollusca</taxon>
        <taxon>Gastropoda</taxon>
        <taxon>Heterobranchia</taxon>
        <taxon>Euthyneura</taxon>
        <taxon>Panpulmonata</taxon>
        <taxon>Eupulmonata</taxon>
        <taxon>Stylommatophora</taxon>
        <taxon>Helicina</taxon>
        <taxon>Helicoidea</taxon>
        <taxon>Geomitridae</taxon>
        <taxon>Candidula</taxon>
    </lineage>
</organism>
<evidence type="ECO:0000256" key="3">
    <source>
        <dbReference type="ARBA" id="ARBA00022525"/>
    </source>
</evidence>
<evidence type="ECO:0000256" key="2">
    <source>
        <dbReference type="ARBA" id="ARBA00009127"/>
    </source>
</evidence>
<keyword evidence="7" id="KW-1185">Reference proteome</keyword>
<feature type="signal peptide" evidence="5">
    <location>
        <begin position="1"/>
        <end position="23"/>
    </location>
</feature>
<comment type="subcellular location">
    <subcellularLocation>
        <location evidence="1">Secreted</location>
    </subcellularLocation>
</comment>
<evidence type="ECO:0000313" key="7">
    <source>
        <dbReference type="Proteomes" id="UP000678393"/>
    </source>
</evidence>
<evidence type="ECO:0000256" key="5">
    <source>
        <dbReference type="SAM" id="SignalP"/>
    </source>
</evidence>
<evidence type="ECO:0008006" key="8">
    <source>
        <dbReference type="Google" id="ProtNLM"/>
    </source>
</evidence>
<comment type="caution">
    <text evidence="6">The sequence shown here is derived from an EMBL/GenBank/DDBJ whole genome shotgun (WGS) entry which is preliminary data.</text>
</comment>
<dbReference type="EMBL" id="CAJHNH020001995">
    <property type="protein sequence ID" value="CAG5125231.1"/>
    <property type="molecule type" value="Genomic_DNA"/>
</dbReference>
<gene>
    <name evidence="6" type="ORF">CUNI_LOCUS10789</name>
</gene>
<sequence length="450" mass="51084">MMFKQKTKILLLMPTLLIALTRGQTFGQSVLVHEWSNLEFEWPSQADKEESIKNNTYVPERNLLAGIKVYKGEVYVTIPRWFWPNGHPATLAKIVTVNNRTLLRPYPNWAAQKQGNCESIQFSQSMEIDSNKGHMYVIDTGRVGNTLNLCPAKIIVYDLNTDNELNRYIMPADVVNRTTNYLNDIVLDYVNGSVRYAYVTEANEGSLLVYDFQTRHGYKLEDQSMKAEEGNASIITINGTDYSFPFPMNGIAMSPDFKYVYYSAVAAFGLYQVPTATLRKGTDKTGIRRVGTRVSQTGGLTHGSKRLYYGASALNALYYWDIEQDVAEQKLPLDQVIMKTQLQLVKDDVKMQWPDTFGFDQEGWLWFVSNRLPDFNRTVGMIDDGNPYIRVWKVFVNETGYLYQGDIRTQEKNGGCKPMILQVAGLPVLLLSALVSSLLVVYASMTIFDV</sequence>
<feature type="chain" id="PRO_5035739177" description="Major royal jelly protein" evidence="5">
    <location>
        <begin position="24"/>
        <end position="450"/>
    </location>
</feature>
<dbReference type="PANTHER" id="PTHR10009">
    <property type="entry name" value="PROTEIN YELLOW-RELATED"/>
    <property type="match status" value="1"/>
</dbReference>
<keyword evidence="4" id="KW-0472">Membrane</keyword>
<keyword evidence="5" id="KW-0732">Signal</keyword>
<dbReference type="OrthoDB" id="9977471at2759"/>
<evidence type="ECO:0000313" key="6">
    <source>
        <dbReference type="EMBL" id="CAG5125231.1"/>
    </source>
</evidence>
<reference evidence="6" key="1">
    <citation type="submission" date="2021-04" db="EMBL/GenBank/DDBJ databases">
        <authorList>
            <consortium name="Molecular Ecology Group"/>
        </authorList>
    </citation>
    <scope>NUCLEOTIDE SEQUENCE</scope>
</reference>
<keyword evidence="4" id="KW-0812">Transmembrane</keyword>
<dbReference type="Gene3D" id="2.120.10.30">
    <property type="entry name" value="TolB, C-terminal domain"/>
    <property type="match status" value="1"/>
</dbReference>
<dbReference type="InterPro" id="IPR011042">
    <property type="entry name" value="6-blade_b-propeller_TolB-like"/>
</dbReference>
<dbReference type="Proteomes" id="UP000678393">
    <property type="component" value="Unassembled WGS sequence"/>
</dbReference>
<feature type="transmembrane region" description="Helical" evidence="4">
    <location>
        <begin position="419"/>
        <end position="443"/>
    </location>
</feature>
<evidence type="ECO:0000256" key="1">
    <source>
        <dbReference type="ARBA" id="ARBA00004613"/>
    </source>
</evidence>
<proteinExistence type="inferred from homology"/>
<dbReference type="SUPFAM" id="SSF63829">
    <property type="entry name" value="Calcium-dependent phosphotriesterase"/>
    <property type="match status" value="1"/>
</dbReference>
<dbReference type="InterPro" id="IPR017996">
    <property type="entry name" value="MRJP/yellow-related"/>
</dbReference>
<dbReference type="GO" id="GO:0005576">
    <property type="term" value="C:extracellular region"/>
    <property type="evidence" value="ECO:0007669"/>
    <property type="project" value="UniProtKB-SubCell"/>
</dbReference>
<protein>
    <recommendedName>
        <fullName evidence="8">Major royal jelly protein</fullName>
    </recommendedName>
</protein>